<keyword evidence="6" id="KW-1185">Reference proteome</keyword>
<keyword evidence="3" id="KW-1133">Transmembrane helix</keyword>
<dbReference type="SUPFAM" id="SSF56300">
    <property type="entry name" value="Metallo-dependent phosphatases"/>
    <property type="match status" value="1"/>
</dbReference>
<dbReference type="GO" id="GO:0016020">
    <property type="term" value="C:membrane"/>
    <property type="evidence" value="ECO:0007669"/>
    <property type="project" value="GOC"/>
</dbReference>
<name>K0B2Q9_GOTA9</name>
<evidence type="ECO:0000256" key="2">
    <source>
        <dbReference type="ARBA" id="ARBA00022801"/>
    </source>
</evidence>
<dbReference type="PANTHER" id="PTHR31302:SF31">
    <property type="entry name" value="PHOSPHODIESTERASE YAEI"/>
    <property type="match status" value="1"/>
</dbReference>
<dbReference type="GO" id="GO:0009245">
    <property type="term" value="P:lipid A biosynthetic process"/>
    <property type="evidence" value="ECO:0007669"/>
    <property type="project" value="TreeGrafter"/>
</dbReference>
<dbReference type="KEGG" id="cad:Curi_c24020"/>
<keyword evidence="3" id="KW-0812">Transmembrane</keyword>
<keyword evidence="2" id="KW-0378">Hydrolase</keyword>
<protein>
    <submittedName>
        <fullName evidence="5">Metallophosphoesterase</fullName>
    </submittedName>
</protein>
<dbReference type="GO" id="GO:0046872">
    <property type="term" value="F:metal ion binding"/>
    <property type="evidence" value="ECO:0007669"/>
    <property type="project" value="UniProtKB-KW"/>
</dbReference>
<dbReference type="PATRIC" id="fig|1128398.3.peg.2477"/>
<evidence type="ECO:0000313" key="6">
    <source>
        <dbReference type="Proteomes" id="UP000006094"/>
    </source>
</evidence>
<keyword evidence="1" id="KW-0479">Metal-binding</keyword>
<dbReference type="RefSeq" id="WP_014968531.1">
    <property type="nucleotide sequence ID" value="NC_018664.1"/>
</dbReference>
<proteinExistence type="predicted"/>
<dbReference type="InterPro" id="IPR051158">
    <property type="entry name" value="Metallophosphoesterase_sf"/>
</dbReference>
<keyword evidence="3" id="KW-0472">Membrane</keyword>
<dbReference type="GO" id="GO:0008758">
    <property type="term" value="F:UDP-2,3-diacylglucosamine hydrolase activity"/>
    <property type="evidence" value="ECO:0007669"/>
    <property type="project" value="TreeGrafter"/>
</dbReference>
<dbReference type="PANTHER" id="PTHR31302">
    <property type="entry name" value="TRANSMEMBRANE PROTEIN WITH METALLOPHOSPHOESTERASE DOMAIN-RELATED"/>
    <property type="match status" value="1"/>
</dbReference>
<evidence type="ECO:0000256" key="3">
    <source>
        <dbReference type="SAM" id="Phobius"/>
    </source>
</evidence>
<feature type="transmembrane region" description="Helical" evidence="3">
    <location>
        <begin position="6"/>
        <end position="24"/>
    </location>
</feature>
<dbReference type="OrthoDB" id="9780884at2"/>
<dbReference type="AlphaFoldDB" id="K0B2Q9"/>
<accession>K0B2Q9</accession>
<gene>
    <name evidence="5" type="ordered locus">Curi_c24020</name>
</gene>
<evidence type="ECO:0000256" key="1">
    <source>
        <dbReference type="ARBA" id="ARBA00022723"/>
    </source>
</evidence>
<dbReference type="InterPro" id="IPR029052">
    <property type="entry name" value="Metallo-depent_PP-like"/>
</dbReference>
<feature type="domain" description="Calcineurin-like phosphoesterase" evidence="4">
    <location>
        <begin position="45"/>
        <end position="204"/>
    </location>
</feature>
<evidence type="ECO:0000313" key="5">
    <source>
        <dbReference type="EMBL" id="AFS79397.1"/>
    </source>
</evidence>
<dbReference type="Pfam" id="PF00149">
    <property type="entry name" value="Metallophos"/>
    <property type="match status" value="1"/>
</dbReference>
<sequence length="268" mass="30870">MVRKGLKLIIISLILVFIYIYYQISMFKINHVRIEEAKLPKEKKIKIVQISDYHDNDLINKKKLLKDIEKLNPDIIVLTGDIIDHKTKNFDNTIFLLKNMKKINPKIYFVSGNHEKRNENGEEFIEEISRLGIINFDYKYELLNINGVNINLCGIPYYKGNNQNTEVFNDIDKSLFTILLSHSPQKALQYSGLNSDLTLAGHIHGGQVRFPIIGAIISPEGGFFPKYSKGLYELEDGKLYLDSGLGNSFKPIRLFNRIQISYIEIEGK</sequence>
<dbReference type="InterPro" id="IPR004843">
    <property type="entry name" value="Calcineurin-like_PHP"/>
</dbReference>
<dbReference type="EMBL" id="CP003326">
    <property type="protein sequence ID" value="AFS79397.1"/>
    <property type="molecule type" value="Genomic_DNA"/>
</dbReference>
<organism evidence="5 6">
    <name type="scientific">Gottschalkia acidurici (strain ATCC 7906 / DSM 604 / BCRC 14475 / CIP 104303 / KCTC 5404 / NCIMB 10678 / 9a)</name>
    <name type="common">Clostridium acidurici</name>
    <dbReference type="NCBI Taxonomy" id="1128398"/>
    <lineage>
        <taxon>Bacteria</taxon>
        <taxon>Bacillati</taxon>
        <taxon>Bacillota</taxon>
        <taxon>Tissierellia</taxon>
        <taxon>Tissierellales</taxon>
        <taxon>Gottschalkiaceae</taxon>
        <taxon>Gottschalkia</taxon>
    </lineage>
</organism>
<dbReference type="Proteomes" id="UP000006094">
    <property type="component" value="Chromosome"/>
</dbReference>
<dbReference type="eggNOG" id="COG1408">
    <property type="taxonomic scope" value="Bacteria"/>
</dbReference>
<dbReference type="HOGENOM" id="CLU_025443_1_0_9"/>
<reference evidence="5 6" key="1">
    <citation type="journal article" date="2012" name="PLoS ONE">
        <title>The purine-utilizing bacterium Clostridium acidurici 9a: a genome-guided metabolic reconsideration.</title>
        <authorList>
            <person name="Hartwich K."/>
            <person name="Poehlein A."/>
            <person name="Daniel R."/>
        </authorList>
    </citation>
    <scope>NUCLEOTIDE SEQUENCE [LARGE SCALE GENOMIC DNA]</scope>
    <source>
        <strain evidence="6">ATCC 7906 / DSM 604 / BCRC 14475 / CIP 104303 / KCTC 5404 / NCIMB 10678 / 9a</strain>
    </source>
</reference>
<evidence type="ECO:0000259" key="4">
    <source>
        <dbReference type="Pfam" id="PF00149"/>
    </source>
</evidence>
<dbReference type="Gene3D" id="3.60.21.10">
    <property type="match status" value="1"/>
</dbReference>